<keyword evidence="2" id="KW-1003">Cell membrane</keyword>
<dbReference type="EMBL" id="BAVS01000009">
    <property type="protein sequence ID" value="GAE93072.1"/>
    <property type="molecule type" value="Genomic_DNA"/>
</dbReference>
<dbReference type="GO" id="GO:0005524">
    <property type="term" value="F:ATP binding"/>
    <property type="evidence" value="ECO:0007669"/>
    <property type="project" value="UniProtKB-KW"/>
</dbReference>
<dbReference type="Pfam" id="PF00005">
    <property type="entry name" value="ABC_tran"/>
    <property type="match status" value="1"/>
</dbReference>
<feature type="domain" description="ABC transporter" evidence="7">
    <location>
        <begin position="1"/>
        <end position="196"/>
    </location>
</feature>
<keyword evidence="4" id="KW-0067">ATP-binding</keyword>
<evidence type="ECO:0000256" key="4">
    <source>
        <dbReference type="ARBA" id="ARBA00022840"/>
    </source>
</evidence>
<keyword evidence="6" id="KW-0472">Membrane</keyword>
<evidence type="ECO:0000256" key="1">
    <source>
        <dbReference type="ARBA" id="ARBA00022448"/>
    </source>
</evidence>
<sequence length="198" mass="22241">MYFQGAVALENVSLHIEKGEVHALMGENDAGKSTLMKILLGEHRPDKGEIIINGEKVEIHNPKDALNAGIGMIHQELETIPEMIVVENIFNGRESSYKFLGVVKRKELNQRAKDLFDEIGLTINPKAKLPSLSVVEMQMVEIVKAISFEVEIVVMDEPTSAITDREVDMLFKLNSNAVIRSTFALNERSIPNNLYLYF</sequence>
<dbReference type="Gene3D" id="3.40.50.300">
    <property type="entry name" value="P-loop containing nucleotide triphosphate hydrolases"/>
    <property type="match status" value="1"/>
</dbReference>
<dbReference type="AlphaFoldDB" id="W4VIN6"/>
<accession>W4VIN6</accession>
<dbReference type="GO" id="GO:0016887">
    <property type="term" value="F:ATP hydrolysis activity"/>
    <property type="evidence" value="ECO:0007669"/>
    <property type="project" value="InterPro"/>
</dbReference>
<dbReference type="eggNOG" id="COG1129">
    <property type="taxonomic scope" value="Bacteria"/>
</dbReference>
<evidence type="ECO:0000313" key="9">
    <source>
        <dbReference type="Proteomes" id="UP000019102"/>
    </source>
</evidence>
<dbReference type="SUPFAM" id="SSF52540">
    <property type="entry name" value="P-loop containing nucleoside triphosphate hydrolases"/>
    <property type="match status" value="1"/>
</dbReference>
<protein>
    <submittedName>
        <fullName evidence="8">Ribose ABC transport system</fullName>
    </submittedName>
</protein>
<comment type="caution">
    <text evidence="8">The sequence shown here is derived from an EMBL/GenBank/DDBJ whole genome shotgun (WGS) entry which is preliminary data.</text>
</comment>
<keyword evidence="9" id="KW-1185">Reference proteome</keyword>
<organism evidence="8 9">
    <name type="scientific">Gracilibacillus boraciitolerans JCM 21714</name>
    <dbReference type="NCBI Taxonomy" id="1298598"/>
    <lineage>
        <taxon>Bacteria</taxon>
        <taxon>Bacillati</taxon>
        <taxon>Bacillota</taxon>
        <taxon>Bacilli</taxon>
        <taxon>Bacillales</taxon>
        <taxon>Bacillaceae</taxon>
        <taxon>Gracilibacillus</taxon>
    </lineage>
</organism>
<dbReference type="InterPro" id="IPR003439">
    <property type="entry name" value="ABC_transporter-like_ATP-bd"/>
</dbReference>
<evidence type="ECO:0000256" key="3">
    <source>
        <dbReference type="ARBA" id="ARBA00022741"/>
    </source>
</evidence>
<dbReference type="InterPro" id="IPR050107">
    <property type="entry name" value="ABC_carbohydrate_import_ATPase"/>
</dbReference>
<dbReference type="InterPro" id="IPR027417">
    <property type="entry name" value="P-loop_NTPase"/>
</dbReference>
<evidence type="ECO:0000256" key="5">
    <source>
        <dbReference type="ARBA" id="ARBA00022967"/>
    </source>
</evidence>
<evidence type="ECO:0000256" key="2">
    <source>
        <dbReference type="ARBA" id="ARBA00022475"/>
    </source>
</evidence>
<keyword evidence="1" id="KW-0813">Transport</keyword>
<dbReference type="Proteomes" id="UP000019102">
    <property type="component" value="Unassembled WGS sequence"/>
</dbReference>
<dbReference type="STRING" id="1298598.JCM21714_2109"/>
<proteinExistence type="predicted"/>
<keyword evidence="5" id="KW-1278">Translocase</keyword>
<evidence type="ECO:0000313" key="8">
    <source>
        <dbReference type="EMBL" id="GAE93072.1"/>
    </source>
</evidence>
<gene>
    <name evidence="8" type="ORF">JCM21714_2109</name>
</gene>
<evidence type="ECO:0000259" key="7">
    <source>
        <dbReference type="PROSITE" id="PS50893"/>
    </source>
</evidence>
<dbReference type="PROSITE" id="PS50893">
    <property type="entry name" value="ABC_TRANSPORTER_2"/>
    <property type="match status" value="1"/>
</dbReference>
<evidence type="ECO:0000256" key="6">
    <source>
        <dbReference type="ARBA" id="ARBA00023136"/>
    </source>
</evidence>
<dbReference type="PANTHER" id="PTHR43790">
    <property type="entry name" value="CARBOHYDRATE TRANSPORT ATP-BINDING PROTEIN MG119-RELATED"/>
    <property type="match status" value="1"/>
</dbReference>
<dbReference type="CDD" id="cd03216">
    <property type="entry name" value="ABC_Carb_Monos_I"/>
    <property type="match status" value="1"/>
</dbReference>
<reference evidence="8 9" key="1">
    <citation type="journal article" date="2014" name="Genome Announc.">
        <title>Draft Genome Sequence of the Boron-Tolerant and Moderately Halotolerant Bacterium Gracilibacillus boraciitolerans JCM 21714T.</title>
        <authorList>
            <person name="Ahmed I."/>
            <person name="Oshima K."/>
            <person name="Suda W."/>
            <person name="Kitamura K."/>
            <person name="Iida T."/>
            <person name="Ohmori Y."/>
            <person name="Fujiwara T."/>
            <person name="Hattori M."/>
            <person name="Ohkuma M."/>
        </authorList>
    </citation>
    <scope>NUCLEOTIDE SEQUENCE [LARGE SCALE GENOMIC DNA]</scope>
    <source>
        <strain evidence="8 9">JCM 21714</strain>
    </source>
</reference>
<keyword evidence="3" id="KW-0547">Nucleotide-binding</keyword>
<dbReference type="PANTHER" id="PTHR43790:SF3">
    <property type="entry name" value="D-ALLOSE IMPORT ATP-BINDING PROTEIN ALSA-RELATED"/>
    <property type="match status" value="1"/>
</dbReference>
<name>W4VIN6_9BACI</name>